<dbReference type="NCBIfam" id="TIGR04088">
    <property type="entry name" value="cognate_SipW"/>
    <property type="match status" value="1"/>
</dbReference>
<dbReference type="InterPro" id="IPR024006">
    <property type="entry name" value="Alt_signal_exp_actinobact"/>
</dbReference>
<organism evidence="1 2">
    <name type="scientific">Mycetocola tolaasinivorans</name>
    <dbReference type="NCBI Taxonomy" id="76635"/>
    <lineage>
        <taxon>Bacteria</taxon>
        <taxon>Bacillati</taxon>
        <taxon>Actinomycetota</taxon>
        <taxon>Actinomycetes</taxon>
        <taxon>Micrococcales</taxon>
        <taxon>Microbacteriaceae</taxon>
        <taxon>Mycetocola</taxon>
    </lineage>
</organism>
<name>A0A3L7A3L7_9MICO</name>
<keyword evidence="2" id="KW-1185">Reference proteome</keyword>
<comment type="caution">
    <text evidence="1">The sequence shown here is derived from an EMBL/GenBank/DDBJ whole genome shotgun (WGS) entry which is preliminary data.</text>
</comment>
<proteinExistence type="predicted"/>
<evidence type="ECO:0000313" key="2">
    <source>
        <dbReference type="Proteomes" id="UP000272503"/>
    </source>
</evidence>
<sequence length="201" mass="21150">MTPPPKRTPTMKKTTTAAIAATLGAALLLGGAGTLAYWTDTKDASPQVINSGNLELGQIDSATWSVQQIVGDKKSDAVKVDPNNFRIVPGDVLTTTVNVPVTLVGTDIKASLKVDDIYWESSSLRDQLTPTVVSINGQAPVNGAVTIAATPGQSTVNVPVVVSVSYKWDGATQRANNRGEFSNSATLRAKYVLTQVPVTQK</sequence>
<protein>
    <submittedName>
        <fullName evidence="1">Alternate-type signal peptide domain-containing protein</fullName>
    </submittedName>
</protein>
<dbReference type="EMBL" id="RCUX01000010">
    <property type="protein sequence ID" value="RLP74530.1"/>
    <property type="molecule type" value="Genomic_DNA"/>
</dbReference>
<gene>
    <name evidence="1" type="ORF">D9V32_12625</name>
</gene>
<dbReference type="NCBIfam" id="TIGR04089">
    <property type="entry name" value="exp_by_SipW_III"/>
    <property type="match status" value="1"/>
</dbReference>
<dbReference type="Proteomes" id="UP000272503">
    <property type="component" value="Unassembled WGS sequence"/>
</dbReference>
<evidence type="ECO:0000313" key="1">
    <source>
        <dbReference type="EMBL" id="RLP74530.1"/>
    </source>
</evidence>
<reference evidence="1 2" key="1">
    <citation type="submission" date="2018-10" db="EMBL/GenBank/DDBJ databases">
        <authorList>
            <person name="Li J."/>
        </authorList>
    </citation>
    <scope>NUCLEOTIDE SEQUENCE [LARGE SCALE GENOMIC DNA]</scope>
    <source>
        <strain evidence="1 2">IF 016277</strain>
    </source>
</reference>
<dbReference type="OrthoDB" id="4578464at2"/>
<dbReference type="AlphaFoldDB" id="A0A3L7A3L7"/>
<dbReference type="InterPro" id="IPR023833">
    <property type="entry name" value="Signal_pept_SipW-depend-type"/>
</dbReference>
<accession>A0A3L7A3L7</accession>